<dbReference type="AlphaFoldDB" id="A0A0R1GZM4"/>
<reference evidence="1 2" key="1">
    <citation type="journal article" date="2015" name="Genome Announc.">
        <title>Expanding the biotechnology potential of lactobacilli through comparative genomics of 213 strains and associated genera.</title>
        <authorList>
            <person name="Sun Z."/>
            <person name="Harris H.M."/>
            <person name="McCann A."/>
            <person name="Guo C."/>
            <person name="Argimon S."/>
            <person name="Zhang W."/>
            <person name="Yang X."/>
            <person name="Jeffery I.B."/>
            <person name="Cooney J.C."/>
            <person name="Kagawa T.F."/>
            <person name="Liu W."/>
            <person name="Song Y."/>
            <person name="Salvetti E."/>
            <person name="Wrobel A."/>
            <person name="Rasinkangas P."/>
            <person name="Parkhill J."/>
            <person name="Rea M.C."/>
            <person name="O'Sullivan O."/>
            <person name="Ritari J."/>
            <person name="Douillard F.P."/>
            <person name="Paul Ross R."/>
            <person name="Yang R."/>
            <person name="Briner A.E."/>
            <person name="Felis G.E."/>
            <person name="de Vos W.M."/>
            <person name="Barrangou R."/>
            <person name="Klaenhammer T.R."/>
            <person name="Caufield P.W."/>
            <person name="Cui Y."/>
            <person name="Zhang H."/>
            <person name="O'Toole P.W."/>
        </authorList>
    </citation>
    <scope>NUCLEOTIDE SEQUENCE [LARGE SCALE GENOMIC DNA]</scope>
    <source>
        <strain evidence="1 2">DSM 20003</strain>
    </source>
</reference>
<keyword evidence="2" id="KW-1185">Reference proteome</keyword>
<gene>
    <name evidence="1" type="ORF">FC07_GL002369</name>
</gene>
<dbReference type="EMBL" id="AZDA01000041">
    <property type="protein sequence ID" value="KRK39630.1"/>
    <property type="molecule type" value="Genomic_DNA"/>
</dbReference>
<proteinExistence type="predicted"/>
<evidence type="ECO:0008006" key="3">
    <source>
        <dbReference type="Google" id="ProtNLM"/>
    </source>
</evidence>
<dbReference type="InterPro" id="IPR018757">
    <property type="entry name" value="DUF2316"/>
</dbReference>
<sequence length="99" mass="11273">MSLTPAQVHATKAELQQNLALTGYTTAEVATALQTTPENINAILALHPRRIEDPWILRQYLLKTLVTQHKQPVPFTALTGDYHQYWFLDADYIAQQHFA</sequence>
<evidence type="ECO:0000313" key="1">
    <source>
        <dbReference type="EMBL" id="KRK39630.1"/>
    </source>
</evidence>
<organism evidence="1 2">
    <name type="scientific">Loigolactobacillus bifermentans DSM 20003</name>
    <dbReference type="NCBI Taxonomy" id="1423726"/>
    <lineage>
        <taxon>Bacteria</taxon>
        <taxon>Bacillati</taxon>
        <taxon>Bacillota</taxon>
        <taxon>Bacilli</taxon>
        <taxon>Lactobacillales</taxon>
        <taxon>Lactobacillaceae</taxon>
        <taxon>Loigolactobacillus</taxon>
    </lineage>
</organism>
<name>A0A0R1GZM4_9LACO</name>
<dbReference type="Pfam" id="PF10078">
    <property type="entry name" value="DUF2316"/>
    <property type="match status" value="1"/>
</dbReference>
<evidence type="ECO:0000313" key="2">
    <source>
        <dbReference type="Proteomes" id="UP000051461"/>
    </source>
</evidence>
<accession>A0A0R1GZM4</accession>
<dbReference type="STRING" id="1423726.FC07_GL002369"/>
<dbReference type="RefSeq" id="WP_057904203.1">
    <property type="nucleotide sequence ID" value="NZ_AZDA01000041.1"/>
</dbReference>
<dbReference type="Proteomes" id="UP000051461">
    <property type="component" value="Unassembled WGS sequence"/>
</dbReference>
<comment type="caution">
    <text evidence="1">The sequence shown here is derived from an EMBL/GenBank/DDBJ whole genome shotgun (WGS) entry which is preliminary data.</text>
</comment>
<dbReference type="PATRIC" id="fig|1423726.3.peg.2459"/>
<protein>
    <recommendedName>
        <fullName evidence="3">DUF2316 domain-containing protein</fullName>
    </recommendedName>
</protein>
<dbReference type="OrthoDB" id="3233189at2"/>